<dbReference type="InterPro" id="IPR024571">
    <property type="entry name" value="ERAP1-like_C_dom"/>
</dbReference>
<dbReference type="Gene3D" id="1.25.50.20">
    <property type="match status" value="1"/>
</dbReference>
<comment type="caution">
    <text evidence="2">The sequence shown here is derived from an EMBL/GenBank/DDBJ whole genome shotgun (WGS) entry which is preliminary data.</text>
</comment>
<feature type="domain" description="ERAP1-like C-terminal" evidence="1">
    <location>
        <begin position="6"/>
        <end position="85"/>
    </location>
</feature>
<evidence type="ECO:0000313" key="3">
    <source>
        <dbReference type="Proteomes" id="UP000574277"/>
    </source>
</evidence>
<proteinExistence type="predicted"/>
<evidence type="ECO:0000259" key="1">
    <source>
        <dbReference type="Pfam" id="PF11838"/>
    </source>
</evidence>
<keyword evidence="2" id="KW-0031">Aminopeptidase</keyword>
<organism evidence="2 3">
    <name type="scientific">Mesembrinibis cayennensis</name>
    <dbReference type="NCBI Taxonomy" id="1118748"/>
    <lineage>
        <taxon>Eukaryota</taxon>
        <taxon>Metazoa</taxon>
        <taxon>Chordata</taxon>
        <taxon>Craniata</taxon>
        <taxon>Vertebrata</taxon>
        <taxon>Euteleostomi</taxon>
        <taxon>Archelosauria</taxon>
        <taxon>Archosauria</taxon>
        <taxon>Dinosauria</taxon>
        <taxon>Saurischia</taxon>
        <taxon>Theropoda</taxon>
        <taxon>Coelurosauria</taxon>
        <taxon>Aves</taxon>
        <taxon>Neognathae</taxon>
        <taxon>Neoaves</taxon>
        <taxon>Aequornithes</taxon>
        <taxon>Pelecaniformes</taxon>
        <taxon>Threskiornithidae</taxon>
        <taxon>Mesembrinibis</taxon>
    </lineage>
</organism>
<feature type="non-terminal residue" evidence="2">
    <location>
        <position position="87"/>
    </location>
</feature>
<dbReference type="GO" id="GO:0004177">
    <property type="term" value="F:aminopeptidase activity"/>
    <property type="evidence" value="ECO:0007669"/>
    <property type="project" value="UniProtKB-KW"/>
</dbReference>
<protein>
    <submittedName>
        <fullName evidence="2">PSA aminopeptidase</fullName>
    </submittedName>
</protein>
<evidence type="ECO:0000313" key="2">
    <source>
        <dbReference type="EMBL" id="NXL05023.1"/>
    </source>
</evidence>
<dbReference type="AlphaFoldDB" id="A0A7L0PIT7"/>
<feature type="non-terminal residue" evidence="2">
    <location>
        <position position="1"/>
    </location>
</feature>
<gene>
    <name evidence="2" type="primary">Npepps_0</name>
    <name evidence="2" type="ORF">MESCAY_R15214</name>
</gene>
<dbReference type="EMBL" id="VXAT01009301">
    <property type="protein sequence ID" value="NXL05023.1"/>
    <property type="molecule type" value="Genomic_DNA"/>
</dbReference>
<sequence length="87" mass="9474">MLKLPKRADMQEGKNRTDGVLGAVSQTELIQKVLTLALSEEAHPQDTVSVTGGVAGGSRQGRNAAWKFVRGNWEELYNPYQGGFLIS</sequence>
<name>A0A7L0PIT7_9AVES</name>
<dbReference type="Proteomes" id="UP000574277">
    <property type="component" value="Unassembled WGS sequence"/>
</dbReference>
<keyword evidence="2" id="KW-0378">Hydrolase</keyword>
<accession>A0A7L0PIT7</accession>
<keyword evidence="3" id="KW-1185">Reference proteome</keyword>
<reference evidence="2 3" key="1">
    <citation type="submission" date="2019-09" db="EMBL/GenBank/DDBJ databases">
        <title>Bird 10,000 Genomes (B10K) Project - Family phase.</title>
        <authorList>
            <person name="Zhang G."/>
        </authorList>
    </citation>
    <scope>NUCLEOTIDE SEQUENCE [LARGE SCALE GENOMIC DNA]</scope>
    <source>
        <strain evidence="2">B10K-DU-001-44</strain>
        <tissue evidence="2">Muscle</tissue>
    </source>
</reference>
<dbReference type="Pfam" id="PF11838">
    <property type="entry name" value="ERAP1_C"/>
    <property type="match status" value="1"/>
</dbReference>
<keyword evidence="2" id="KW-0645">Protease</keyword>